<evidence type="ECO:0000313" key="7">
    <source>
        <dbReference type="Proteomes" id="UP000027446"/>
    </source>
</evidence>
<dbReference type="PANTHER" id="PTHR10173:SF57">
    <property type="entry name" value="PEPTIDE-METHIONINE (R)-S-OXIDE REDUCTASE"/>
    <property type="match status" value="1"/>
</dbReference>
<dbReference type="OrthoDB" id="9785497at2"/>
<dbReference type="RefSeq" id="WP_035569367.1">
    <property type="nucleotide sequence ID" value="NZ_ARYH01000001.1"/>
</dbReference>
<dbReference type="eggNOG" id="COG0229">
    <property type="taxonomic scope" value="Bacteria"/>
</dbReference>
<dbReference type="PROSITE" id="PS51790">
    <property type="entry name" value="MSRB"/>
    <property type="match status" value="1"/>
</dbReference>
<dbReference type="InterPro" id="IPR011057">
    <property type="entry name" value="Mss4-like_sf"/>
</dbReference>
<dbReference type="EMBL" id="ARYH01000001">
    <property type="protein sequence ID" value="KCZ84627.1"/>
    <property type="molecule type" value="Genomic_DNA"/>
</dbReference>
<feature type="signal peptide" evidence="4">
    <location>
        <begin position="1"/>
        <end position="24"/>
    </location>
</feature>
<accession>A0A069E3T1</accession>
<keyword evidence="4" id="KW-0732">Signal</keyword>
<evidence type="ECO:0000256" key="4">
    <source>
        <dbReference type="SAM" id="SignalP"/>
    </source>
</evidence>
<protein>
    <recommendedName>
        <fullName evidence="1">peptide-methionine (R)-S-oxide reductase</fullName>
        <ecNumber evidence="1">1.8.4.12</ecNumber>
    </recommendedName>
</protein>
<name>A0A069E3T1_9PROT</name>
<evidence type="ECO:0000259" key="5">
    <source>
        <dbReference type="PROSITE" id="PS51790"/>
    </source>
</evidence>
<dbReference type="InterPro" id="IPR002579">
    <property type="entry name" value="Met_Sox_Rdtase_MsrB_dom"/>
</dbReference>
<dbReference type="EC" id="1.8.4.12" evidence="1"/>
<proteinExistence type="predicted"/>
<gene>
    <name evidence="6" type="ORF">HAD_03070</name>
</gene>
<comment type="caution">
    <text evidence="6">The sequence shown here is derived from an EMBL/GenBank/DDBJ whole genome shotgun (WGS) entry which is preliminary data.</text>
</comment>
<dbReference type="Proteomes" id="UP000027446">
    <property type="component" value="Unassembled WGS sequence"/>
</dbReference>
<dbReference type="PROSITE" id="PS51318">
    <property type="entry name" value="TAT"/>
    <property type="match status" value="1"/>
</dbReference>
<keyword evidence="2" id="KW-0560">Oxidoreductase</keyword>
<dbReference type="GO" id="GO:0005737">
    <property type="term" value="C:cytoplasm"/>
    <property type="evidence" value="ECO:0007669"/>
    <property type="project" value="TreeGrafter"/>
</dbReference>
<dbReference type="PANTHER" id="PTHR10173">
    <property type="entry name" value="METHIONINE SULFOXIDE REDUCTASE"/>
    <property type="match status" value="1"/>
</dbReference>
<dbReference type="PATRIC" id="fig|1280949.3.peg.627"/>
<dbReference type="Pfam" id="PF01641">
    <property type="entry name" value="SelR"/>
    <property type="match status" value="1"/>
</dbReference>
<evidence type="ECO:0000256" key="2">
    <source>
        <dbReference type="ARBA" id="ARBA00023002"/>
    </source>
</evidence>
<evidence type="ECO:0000313" key="6">
    <source>
        <dbReference type="EMBL" id="KCZ84627.1"/>
    </source>
</evidence>
<dbReference type="AlphaFoldDB" id="A0A069E3T1"/>
<organism evidence="6 7">
    <name type="scientific">Hyphomonas adhaerens MHS-3</name>
    <dbReference type="NCBI Taxonomy" id="1280949"/>
    <lineage>
        <taxon>Bacteria</taxon>
        <taxon>Pseudomonadati</taxon>
        <taxon>Pseudomonadota</taxon>
        <taxon>Alphaproteobacteria</taxon>
        <taxon>Hyphomonadales</taxon>
        <taxon>Hyphomonadaceae</taxon>
        <taxon>Hyphomonas</taxon>
    </lineage>
</organism>
<dbReference type="GO" id="GO:0033743">
    <property type="term" value="F:peptide-methionine (R)-S-oxide reductase activity"/>
    <property type="evidence" value="ECO:0007669"/>
    <property type="project" value="UniProtKB-EC"/>
</dbReference>
<dbReference type="InterPro" id="IPR006311">
    <property type="entry name" value="TAT_signal"/>
</dbReference>
<feature type="chain" id="PRO_5001660652" description="peptide-methionine (R)-S-oxide reductase" evidence="4">
    <location>
        <begin position="25"/>
        <end position="178"/>
    </location>
</feature>
<keyword evidence="7" id="KW-1185">Reference proteome</keyword>
<dbReference type="PROSITE" id="PS51257">
    <property type="entry name" value="PROKAR_LIPOPROTEIN"/>
    <property type="match status" value="1"/>
</dbReference>
<reference evidence="6 7" key="1">
    <citation type="journal article" date="2014" name="Antonie Van Leeuwenhoek">
        <title>Hyphomonas beringensis sp. nov. and Hyphomonas chukchiensis sp. nov., isolated from surface seawater of the Bering Sea and Chukchi Sea.</title>
        <authorList>
            <person name="Li C."/>
            <person name="Lai Q."/>
            <person name="Li G."/>
            <person name="Dong C."/>
            <person name="Wang J."/>
            <person name="Liao Y."/>
            <person name="Shao Z."/>
        </authorList>
    </citation>
    <scope>NUCLEOTIDE SEQUENCE [LARGE SCALE GENOMIC DNA]</scope>
    <source>
        <strain evidence="6 7">MHS-3</strain>
    </source>
</reference>
<sequence>MKQTSSLLSRRHLLLAGTASLVIAACSGGSRKALAETGADGAADDPYADSEWRSLSEAEWKDRLSPKAFAVLRQEDTERAFTSPLEHEKRDGTYHCAGCDLPLFSSETKFDSGTGWPSFWKPLPGAMGTKEDHKLFYTRTEYHCARCLGHQGHVFKDGPPPTGERWCNNGVALTFRPA</sequence>
<dbReference type="GO" id="GO:0006979">
    <property type="term" value="P:response to oxidative stress"/>
    <property type="evidence" value="ECO:0007669"/>
    <property type="project" value="InterPro"/>
</dbReference>
<evidence type="ECO:0000256" key="3">
    <source>
        <dbReference type="ARBA" id="ARBA00048488"/>
    </source>
</evidence>
<dbReference type="NCBIfam" id="TIGR00357">
    <property type="entry name" value="peptide-methionine (R)-S-oxide reductase MsrB"/>
    <property type="match status" value="1"/>
</dbReference>
<dbReference type="InterPro" id="IPR028427">
    <property type="entry name" value="Met_Sox_Rdtase_MsrB"/>
</dbReference>
<dbReference type="Gene3D" id="2.170.150.20">
    <property type="entry name" value="Peptide methionine sulfoxide reductase"/>
    <property type="match status" value="1"/>
</dbReference>
<feature type="domain" description="MsrB" evidence="5">
    <location>
        <begin position="57"/>
        <end position="178"/>
    </location>
</feature>
<dbReference type="STRING" id="1280949.HAD_03070"/>
<dbReference type="SUPFAM" id="SSF51316">
    <property type="entry name" value="Mss4-like"/>
    <property type="match status" value="1"/>
</dbReference>
<comment type="catalytic activity">
    <reaction evidence="3">
        <text>L-methionyl-[protein] + [thioredoxin]-disulfide + H2O = L-methionyl-(R)-S-oxide-[protein] + [thioredoxin]-dithiol</text>
        <dbReference type="Rhea" id="RHEA:24164"/>
        <dbReference type="Rhea" id="RHEA-COMP:10698"/>
        <dbReference type="Rhea" id="RHEA-COMP:10700"/>
        <dbReference type="Rhea" id="RHEA-COMP:12313"/>
        <dbReference type="Rhea" id="RHEA-COMP:12314"/>
        <dbReference type="ChEBI" id="CHEBI:15377"/>
        <dbReference type="ChEBI" id="CHEBI:16044"/>
        <dbReference type="ChEBI" id="CHEBI:29950"/>
        <dbReference type="ChEBI" id="CHEBI:45764"/>
        <dbReference type="ChEBI" id="CHEBI:50058"/>
        <dbReference type="EC" id="1.8.4.12"/>
    </reaction>
</comment>
<dbReference type="GO" id="GO:0030091">
    <property type="term" value="P:protein repair"/>
    <property type="evidence" value="ECO:0007669"/>
    <property type="project" value="InterPro"/>
</dbReference>
<evidence type="ECO:0000256" key="1">
    <source>
        <dbReference type="ARBA" id="ARBA00012499"/>
    </source>
</evidence>